<accession>A0A8S1RQS3</accession>
<gene>
    <name evidence="1" type="ORF">PSON_ATCC_30995.1.T3980004</name>
</gene>
<dbReference type="AlphaFoldDB" id="A0A8S1RQS3"/>
<name>A0A8S1RQS3_9CILI</name>
<evidence type="ECO:0000313" key="2">
    <source>
        <dbReference type="Proteomes" id="UP000692954"/>
    </source>
</evidence>
<protein>
    <submittedName>
        <fullName evidence="1">Uncharacterized protein</fullName>
    </submittedName>
</protein>
<proteinExistence type="predicted"/>
<dbReference type="EMBL" id="CAJJDN010000398">
    <property type="protein sequence ID" value="CAD8131181.1"/>
    <property type="molecule type" value="Genomic_DNA"/>
</dbReference>
<sequence length="93" mass="10954">MLNNLQSSNPTKINSLRTKIVNILSSITSPSLHTSKESYRFQNKETLLSIKIKMNHRNSNSNRRNQVYYSFQKNYKDQAYQINFLDKIVTIKI</sequence>
<organism evidence="1 2">
    <name type="scientific">Paramecium sonneborni</name>
    <dbReference type="NCBI Taxonomy" id="65129"/>
    <lineage>
        <taxon>Eukaryota</taxon>
        <taxon>Sar</taxon>
        <taxon>Alveolata</taxon>
        <taxon>Ciliophora</taxon>
        <taxon>Intramacronucleata</taxon>
        <taxon>Oligohymenophorea</taxon>
        <taxon>Peniculida</taxon>
        <taxon>Parameciidae</taxon>
        <taxon>Paramecium</taxon>
    </lineage>
</organism>
<reference evidence="1" key="1">
    <citation type="submission" date="2021-01" db="EMBL/GenBank/DDBJ databases">
        <authorList>
            <consortium name="Genoscope - CEA"/>
            <person name="William W."/>
        </authorList>
    </citation>
    <scope>NUCLEOTIDE SEQUENCE</scope>
</reference>
<comment type="caution">
    <text evidence="1">The sequence shown here is derived from an EMBL/GenBank/DDBJ whole genome shotgun (WGS) entry which is preliminary data.</text>
</comment>
<keyword evidence="2" id="KW-1185">Reference proteome</keyword>
<dbReference type="Proteomes" id="UP000692954">
    <property type="component" value="Unassembled WGS sequence"/>
</dbReference>
<evidence type="ECO:0000313" key="1">
    <source>
        <dbReference type="EMBL" id="CAD8131181.1"/>
    </source>
</evidence>